<dbReference type="InParanoid" id="A0A6L2PTM2"/>
<evidence type="ECO:0000313" key="1">
    <source>
        <dbReference type="EMBL" id="GFG35961.1"/>
    </source>
</evidence>
<keyword evidence="2" id="KW-1185">Reference proteome</keyword>
<protein>
    <submittedName>
        <fullName evidence="1">Uncharacterized protein</fullName>
    </submittedName>
</protein>
<evidence type="ECO:0000313" key="2">
    <source>
        <dbReference type="Proteomes" id="UP000502823"/>
    </source>
</evidence>
<reference evidence="2" key="1">
    <citation type="submission" date="2020-01" db="EMBL/GenBank/DDBJ databases">
        <title>Draft genome sequence of the Termite Coptotermes fromosanus.</title>
        <authorList>
            <person name="Itakura S."/>
            <person name="Yosikawa Y."/>
            <person name="Umezawa K."/>
        </authorList>
    </citation>
    <scope>NUCLEOTIDE SEQUENCE [LARGE SCALE GENOMIC DNA]</scope>
</reference>
<organism evidence="1 2">
    <name type="scientific">Coptotermes formosanus</name>
    <name type="common">Formosan subterranean termite</name>
    <dbReference type="NCBI Taxonomy" id="36987"/>
    <lineage>
        <taxon>Eukaryota</taxon>
        <taxon>Metazoa</taxon>
        <taxon>Ecdysozoa</taxon>
        <taxon>Arthropoda</taxon>
        <taxon>Hexapoda</taxon>
        <taxon>Insecta</taxon>
        <taxon>Pterygota</taxon>
        <taxon>Neoptera</taxon>
        <taxon>Polyneoptera</taxon>
        <taxon>Dictyoptera</taxon>
        <taxon>Blattodea</taxon>
        <taxon>Blattoidea</taxon>
        <taxon>Termitoidae</taxon>
        <taxon>Rhinotermitidae</taxon>
        <taxon>Coptotermes</taxon>
    </lineage>
</organism>
<dbReference type="OrthoDB" id="10638566at2759"/>
<proteinExistence type="predicted"/>
<name>A0A6L2PTM2_COPFO</name>
<comment type="caution">
    <text evidence="1">The sequence shown here is derived from an EMBL/GenBank/DDBJ whole genome shotgun (WGS) entry which is preliminary data.</text>
</comment>
<dbReference type="Proteomes" id="UP000502823">
    <property type="component" value="Unassembled WGS sequence"/>
</dbReference>
<accession>A0A6L2PTM2</accession>
<dbReference type="AlphaFoldDB" id="A0A6L2PTM2"/>
<dbReference type="EMBL" id="BLKM01012228">
    <property type="protein sequence ID" value="GFG35961.1"/>
    <property type="molecule type" value="Genomic_DNA"/>
</dbReference>
<gene>
    <name evidence="1" type="ORF">Cfor_02925</name>
</gene>
<sequence>MKPYAQCHTCFWQQLTEQQVTQLLQMAFLTLKSAPDDYVRLANKSDDVDLADYFEFTADERAEIGMELIRSGQRFTREHKANGSASVHQNTTDIYFAGSNDGKSNNLITHATVTARPTSEVLSAKDDMPALGLNLGWQAVAEDSMINDLNILFTAER</sequence>